<dbReference type="Pfam" id="PF07727">
    <property type="entry name" value="RVT_2"/>
    <property type="match status" value="1"/>
</dbReference>
<organism evidence="2 3">
    <name type="scientific">Gracilariopsis chorda</name>
    <dbReference type="NCBI Taxonomy" id="448386"/>
    <lineage>
        <taxon>Eukaryota</taxon>
        <taxon>Rhodophyta</taxon>
        <taxon>Florideophyceae</taxon>
        <taxon>Rhodymeniophycidae</taxon>
        <taxon>Gracilariales</taxon>
        <taxon>Gracilariaceae</taxon>
        <taxon>Gracilariopsis</taxon>
    </lineage>
</organism>
<dbReference type="EMBL" id="NBIV01000357">
    <property type="protein sequence ID" value="PXF40111.1"/>
    <property type="molecule type" value="Genomic_DNA"/>
</dbReference>
<sequence>MFVRLPDIEDISAANGSVARLHKSLYGLREAPKLWHKTLSSFLISIGMQNISSSDCVFIRRSEASMAVVLAYVDDIAIFGDRQSVLDVKNSLKEKYEVKDLGRSNLFLGVTIHEAPGELMLSQRALIGKILEDTNMINCKPASTPLPLSHALYDPLELLSDEEKLQMENVPYRETLGKLLFLSTRTRPDLSTAVSMLAKYASAARPLHWKSLKHVLRYLKGTMDYVLLIPKCAKSAIIAWCDADWGRDKDSRRSRSGLLIKSFGCSVIWISKMQPSVSLSTSEAEFYSLSECIRNTVWLQHFLEDLHVDVTLPTTIFQDNLGSIQWTEDVQGIRNVKHISIRYKYVKENIQDGKVRVTFTPSETIWRTP</sequence>
<dbReference type="STRING" id="448386.A0A2V3IDI2"/>
<keyword evidence="3" id="KW-1185">Reference proteome</keyword>
<protein>
    <submittedName>
        <fullName evidence="2">Copia protein</fullName>
    </submittedName>
</protein>
<gene>
    <name evidence="2" type="ORF">BWQ96_10172</name>
</gene>
<dbReference type="PANTHER" id="PTHR11439">
    <property type="entry name" value="GAG-POL-RELATED RETROTRANSPOSON"/>
    <property type="match status" value="1"/>
</dbReference>
<dbReference type="OrthoDB" id="7789875at2759"/>
<comment type="caution">
    <text evidence="2">The sequence shown here is derived from an EMBL/GenBank/DDBJ whole genome shotgun (WGS) entry which is preliminary data.</text>
</comment>
<evidence type="ECO:0000313" key="3">
    <source>
        <dbReference type="Proteomes" id="UP000247409"/>
    </source>
</evidence>
<evidence type="ECO:0000313" key="2">
    <source>
        <dbReference type="EMBL" id="PXF40111.1"/>
    </source>
</evidence>
<name>A0A2V3IDI2_9FLOR</name>
<dbReference type="AlphaFoldDB" id="A0A2V3IDI2"/>
<reference evidence="2 3" key="1">
    <citation type="journal article" date="2018" name="Mol. Biol. Evol.">
        <title>Analysis of the draft genome of the red seaweed Gracilariopsis chorda provides insights into genome size evolution in Rhodophyta.</title>
        <authorList>
            <person name="Lee J."/>
            <person name="Yang E.C."/>
            <person name="Graf L."/>
            <person name="Yang J.H."/>
            <person name="Qiu H."/>
            <person name="Zel Zion U."/>
            <person name="Chan C.X."/>
            <person name="Stephens T.G."/>
            <person name="Weber A.P.M."/>
            <person name="Boo G.H."/>
            <person name="Boo S.M."/>
            <person name="Kim K.M."/>
            <person name="Shin Y."/>
            <person name="Jung M."/>
            <person name="Lee S.J."/>
            <person name="Yim H.S."/>
            <person name="Lee J.H."/>
            <person name="Bhattacharya D."/>
            <person name="Yoon H.S."/>
        </authorList>
    </citation>
    <scope>NUCLEOTIDE SEQUENCE [LARGE SCALE GENOMIC DNA]</scope>
    <source>
        <strain evidence="2 3">SKKU-2015</strain>
        <tissue evidence="2">Whole body</tissue>
    </source>
</reference>
<dbReference type="SUPFAM" id="SSF56672">
    <property type="entry name" value="DNA/RNA polymerases"/>
    <property type="match status" value="1"/>
</dbReference>
<dbReference type="InterPro" id="IPR013103">
    <property type="entry name" value="RVT_2"/>
</dbReference>
<dbReference type="CDD" id="cd09272">
    <property type="entry name" value="RNase_HI_RT_Ty1"/>
    <property type="match status" value="1"/>
</dbReference>
<dbReference type="InterPro" id="IPR043502">
    <property type="entry name" value="DNA/RNA_pol_sf"/>
</dbReference>
<dbReference type="Proteomes" id="UP000247409">
    <property type="component" value="Unassembled WGS sequence"/>
</dbReference>
<dbReference type="PANTHER" id="PTHR11439:SF467">
    <property type="entry name" value="INTEGRASE CATALYTIC DOMAIN-CONTAINING PROTEIN"/>
    <property type="match status" value="1"/>
</dbReference>
<evidence type="ECO:0000259" key="1">
    <source>
        <dbReference type="Pfam" id="PF07727"/>
    </source>
</evidence>
<proteinExistence type="predicted"/>
<feature type="domain" description="Reverse transcriptase Ty1/copia-type" evidence="1">
    <location>
        <begin position="2"/>
        <end position="146"/>
    </location>
</feature>
<accession>A0A2V3IDI2</accession>